<evidence type="ECO:0008006" key="3">
    <source>
        <dbReference type="Google" id="ProtNLM"/>
    </source>
</evidence>
<keyword evidence="2" id="KW-1185">Reference proteome</keyword>
<dbReference type="SUPFAM" id="SSF56784">
    <property type="entry name" value="HAD-like"/>
    <property type="match status" value="1"/>
</dbReference>
<organism evidence="1 2">
    <name type="scientific">Methylomarinovum tepidoasis</name>
    <dbReference type="NCBI Taxonomy" id="2840183"/>
    <lineage>
        <taxon>Bacteria</taxon>
        <taxon>Pseudomonadati</taxon>
        <taxon>Pseudomonadota</taxon>
        <taxon>Gammaproteobacteria</taxon>
        <taxon>Methylococcales</taxon>
        <taxon>Methylothermaceae</taxon>
        <taxon>Methylomarinovum</taxon>
    </lineage>
</organism>
<evidence type="ECO:0000313" key="2">
    <source>
        <dbReference type="Proteomes" id="UP001321450"/>
    </source>
</evidence>
<dbReference type="Gene3D" id="3.40.50.1000">
    <property type="entry name" value="HAD superfamily/HAD-like"/>
    <property type="match status" value="1"/>
</dbReference>
<dbReference type="Pfam" id="PF00702">
    <property type="entry name" value="Hydrolase"/>
    <property type="match status" value="1"/>
</dbReference>
<dbReference type="InterPro" id="IPR023214">
    <property type="entry name" value="HAD_sf"/>
</dbReference>
<dbReference type="InterPro" id="IPR036412">
    <property type="entry name" value="HAD-like_sf"/>
</dbReference>
<protein>
    <recommendedName>
        <fullName evidence="3">HAD family phosphatase</fullName>
    </recommendedName>
</protein>
<dbReference type="RefSeq" id="WP_337250356.1">
    <property type="nucleotide sequence ID" value="NZ_AP024718.1"/>
</dbReference>
<dbReference type="SFLD" id="SFLDG01129">
    <property type="entry name" value="C1.5:_HAD__Beta-PGM__Phosphata"/>
    <property type="match status" value="1"/>
</dbReference>
<dbReference type="PANTHER" id="PTHR43611">
    <property type="entry name" value="ALPHA-D-GLUCOSE 1-PHOSPHATE PHOSPHATASE"/>
    <property type="match status" value="1"/>
</dbReference>
<proteinExistence type="predicted"/>
<evidence type="ECO:0000313" key="1">
    <source>
        <dbReference type="EMBL" id="BCX88402.1"/>
    </source>
</evidence>
<dbReference type="PRINTS" id="PR00413">
    <property type="entry name" value="HADHALOGNASE"/>
</dbReference>
<dbReference type="Proteomes" id="UP001321450">
    <property type="component" value="Chromosome"/>
</dbReference>
<reference evidence="2" key="1">
    <citation type="journal article" date="2024" name="Int. J. Syst. Evol. Microbiol.">
        <title>Methylomarinovum tepidoasis sp. nov., a moderately thermophilic methanotroph of the family Methylothermaceae isolated from a deep-sea hydrothermal field.</title>
        <authorList>
            <person name="Hirayama H."/>
            <person name="Takaki Y."/>
            <person name="Abe M."/>
            <person name="Miyazaki M."/>
            <person name="Uematsu K."/>
            <person name="Matsui Y."/>
            <person name="Takai K."/>
        </authorList>
    </citation>
    <scope>NUCLEOTIDE SEQUENCE [LARGE SCALE GENOMIC DNA]</scope>
    <source>
        <strain evidence="2">IN45</strain>
    </source>
</reference>
<name>A0AAU9CL99_9GAMM</name>
<dbReference type="PANTHER" id="PTHR43611:SF3">
    <property type="entry name" value="FLAVIN MONONUCLEOTIDE HYDROLASE 1, CHLOROPLATIC"/>
    <property type="match status" value="1"/>
</dbReference>
<gene>
    <name evidence="1" type="ORF">MIN45_P0771</name>
</gene>
<dbReference type="InterPro" id="IPR006439">
    <property type="entry name" value="HAD-SF_hydro_IA"/>
</dbReference>
<sequence length="209" mass="23903">MSQNDNLDGIKAVLFDFGGVIAEEGFREGLRTLARQQGLDEQSIFEAGMDAVYDSGWVVGWGTEADFWRLMAERTALKGDPDSLRAVILERFRLRPSMLALVDALRRAGYVVGLLSDQTEWLDELDRRYRIYDHFDRLYVSYRLGKGKRDPSLFDDIARDLNLAPQEILFIDDSPGNVAQARRQGWRALLFQGEADLRRRLREMGIPSS</sequence>
<dbReference type="SFLD" id="SFLDS00003">
    <property type="entry name" value="Haloacid_Dehalogenase"/>
    <property type="match status" value="1"/>
</dbReference>
<dbReference type="EMBL" id="AP024718">
    <property type="protein sequence ID" value="BCX88402.1"/>
    <property type="molecule type" value="Genomic_DNA"/>
</dbReference>
<dbReference type="CDD" id="cd02603">
    <property type="entry name" value="HAD_sEH-N_like"/>
    <property type="match status" value="1"/>
</dbReference>
<dbReference type="KEGG" id="meiy:MIN45_P0771"/>
<accession>A0AAU9CL99</accession>
<dbReference type="AlphaFoldDB" id="A0AAU9CL99"/>
<dbReference type="NCBIfam" id="TIGR01509">
    <property type="entry name" value="HAD-SF-IA-v3"/>
    <property type="match status" value="1"/>
</dbReference>